<dbReference type="InterPro" id="IPR027417">
    <property type="entry name" value="P-loop_NTPase"/>
</dbReference>
<name>A0A8G1RAJ9_9EURO</name>
<dbReference type="GeneID" id="37162704"/>
<dbReference type="AlphaFoldDB" id="A0A8G1RAJ9"/>
<dbReference type="RefSeq" id="XP_025520099.1">
    <property type="nucleotide sequence ID" value="XM_025659302.1"/>
</dbReference>
<dbReference type="SUPFAM" id="SSF52540">
    <property type="entry name" value="P-loop containing nucleoside triphosphate hydrolases"/>
    <property type="match status" value="1"/>
</dbReference>
<dbReference type="InterPro" id="IPR008145">
    <property type="entry name" value="GK/Ca_channel_bsu"/>
</dbReference>
<feature type="domain" description="Guanylate kinase/L-type calcium channel beta subunit" evidence="2">
    <location>
        <begin position="3"/>
        <end position="55"/>
    </location>
</feature>
<sequence>MANTISDQMEKCRVIVLDIEMNGVKQMKASSSIDARYLFIKPPNFEALEARLRGRVGSWKGLCCG</sequence>
<evidence type="ECO:0000313" key="3">
    <source>
        <dbReference type="EMBL" id="RAH62177.1"/>
    </source>
</evidence>
<gene>
    <name evidence="3" type="ORF">BO85DRAFT_445599</name>
</gene>
<organism evidence="3 4">
    <name type="scientific">Aspergillus piperis CBS 112811</name>
    <dbReference type="NCBI Taxonomy" id="1448313"/>
    <lineage>
        <taxon>Eukaryota</taxon>
        <taxon>Fungi</taxon>
        <taxon>Dikarya</taxon>
        <taxon>Ascomycota</taxon>
        <taxon>Pezizomycotina</taxon>
        <taxon>Eurotiomycetes</taxon>
        <taxon>Eurotiomycetidae</taxon>
        <taxon>Eurotiales</taxon>
        <taxon>Aspergillaceae</taxon>
        <taxon>Aspergillus</taxon>
        <taxon>Aspergillus subgen. Circumdati</taxon>
    </lineage>
</organism>
<dbReference type="EMBL" id="KZ825055">
    <property type="protein sequence ID" value="RAH62177.1"/>
    <property type="molecule type" value="Genomic_DNA"/>
</dbReference>
<evidence type="ECO:0000259" key="2">
    <source>
        <dbReference type="Pfam" id="PF00625"/>
    </source>
</evidence>
<dbReference type="Gene3D" id="3.40.50.300">
    <property type="entry name" value="P-loop containing nucleotide triphosphate hydrolases"/>
    <property type="match status" value="1"/>
</dbReference>
<dbReference type="Pfam" id="PF00625">
    <property type="entry name" value="Guanylate_kin"/>
    <property type="match status" value="1"/>
</dbReference>
<reference evidence="3 4" key="1">
    <citation type="submission" date="2018-02" db="EMBL/GenBank/DDBJ databases">
        <title>The genomes of Aspergillus section Nigri reveals drivers in fungal speciation.</title>
        <authorList>
            <consortium name="DOE Joint Genome Institute"/>
            <person name="Vesth T.C."/>
            <person name="Nybo J."/>
            <person name="Theobald S."/>
            <person name="Brandl J."/>
            <person name="Frisvad J.C."/>
            <person name="Nielsen K.F."/>
            <person name="Lyhne E.K."/>
            <person name="Kogle M.E."/>
            <person name="Kuo A."/>
            <person name="Riley R."/>
            <person name="Clum A."/>
            <person name="Nolan M."/>
            <person name="Lipzen A."/>
            <person name="Salamov A."/>
            <person name="Henrissat B."/>
            <person name="Wiebenga A."/>
            <person name="De vries R.P."/>
            <person name="Grigoriev I.V."/>
            <person name="Mortensen U.H."/>
            <person name="Andersen M.R."/>
            <person name="Baker S.E."/>
        </authorList>
    </citation>
    <scope>NUCLEOTIDE SEQUENCE [LARGE SCALE GENOMIC DNA]</scope>
    <source>
        <strain evidence="3 4">CBS 112811</strain>
    </source>
</reference>
<dbReference type="GO" id="GO:0004385">
    <property type="term" value="F:GMP kinase activity"/>
    <property type="evidence" value="ECO:0007669"/>
    <property type="project" value="TreeGrafter"/>
</dbReference>
<dbReference type="Proteomes" id="UP000249526">
    <property type="component" value="Unassembled WGS sequence"/>
</dbReference>
<evidence type="ECO:0000313" key="4">
    <source>
        <dbReference type="Proteomes" id="UP000249526"/>
    </source>
</evidence>
<proteinExistence type="predicted"/>
<dbReference type="PANTHER" id="PTHR23117">
    <property type="entry name" value="GUANYLATE KINASE-RELATED"/>
    <property type="match status" value="1"/>
</dbReference>
<keyword evidence="1" id="KW-0808">Transferase</keyword>
<dbReference type="PANTHER" id="PTHR23117:SF13">
    <property type="entry name" value="GUANYLATE KINASE"/>
    <property type="match status" value="1"/>
</dbReference>
<keyword evidence="4" id="KW-1185">Reference proteome</keyword>
<evidence type="ECO:0000256" key="1">
    <source>
        <dbReference type="ARBA" id="ARBA00022679"/>
    </source>
</evidence>
<accession>A0A8G1RAJ9</accession>
<protein>
    <recommendedName>
        <fullName evidence="2">Guanylate kinase/L-type calcium channel beta subunit domain-containing protein</fullName>
    </recommendedName>
</protein>
<dbReference type="GO" id="GO:0005829">
    <property type="term" value="C:cytosol"/>
    <property type="evidence" value="ECO:0007669"/>
    <property type="project" value="TreeGrafter"/>
</dbReference>